<sequence>MNEFRMERTSASGSILKTSLLKGMGLGIGFGIGLTTTALIAAAASMNLFSSGEVISSAKLNENFEIAAPEGAVIAFNLTECPKGWAPADGNDGTPDLRGRFVRGRDDAGTGAAGRDPDGVRAPGNDQDDAFQSHRHSPRSGLFLGVISGPIGATAFGDTAYVVHSTTGGPVVDGTYGDPRIASETRPKNVALVYCMRKNAP</sequence>
<protein>
    <submittedName>
        <fullName evidence="3">Tail fiber protein</fullName>
    </submittedName>
</protein>
<gene>
    <name evidence="3" type="ORF">F9K24_11075</name>
</gene>
<proteinExistence type="predicted"/>
<accession>A0A833H231</accession>
<dbReference type="Proteomes" id="UP000460298">
    <property type="component" value="Unassembled WGS sequence"/>
</dbReference>
<feature type="region of interest" description="Disordered" evidence="1">
    <location>
        <begin position="87"/>
        <end position="135"/>
    </location>
</feature>
<name>A0A833H231_9LEPT</name>
<evidence type="ECO:0000313" key="3">
    <source>
        <dbReference type="EMBL" id="KAB2932462.1"/>
    </source>
</evidence>
<evidence type="ECO:0000256" key="1">
    <source>
        <dbReference type="SAM" id="MobiDB-lite"/>
    </source>
</evidence>
<organism evidence="3 4">
    <name type="scientific">Leptonema illini</name>
    <dbReference type="NCBI Taxonomy" id="183"/>
    <lineage>
        <taxon>Bacteria</taxon>
        <taxon>Pseudomonadati</taxon>
        <taxon>Spirochaetota</taxon>
        <taxon>Spirochaetia</taxon>
        <taxon>Leptospirales</taxon>
        <taxon>Leptospiraceae</taxon>
        <taxon>Leptonema</taxon>
    </lineage>
</organism>
<dbReference type="EMBL" id="WBUI01000009">
    <property type="protein sequence ID" value="KAB2932462.1"/>
    <property type="molecule type" value="Genomic_DNA"/>
</dbReference>
<keyword evidence="2" id="KW-1133">Transmembrane helix</keyword>
<feature type="compositionally biased region" description="Basic and acidic residues" evidence="1">
    <location>
        <begin position="95"/>
        <end position="108"/>
    </location>
</feature>
<feature type="transmembrane region" description="Helical" evidence="2">
    <location>
        <begin position="20"/>
        <end position="44"/>
    </location>
</feature>
<reference evidence="3 4" key="1">
    <citation type="submission" date="2019-10" db="EMBL/GenBank/DDBJ databases">
        <title>Extracellular Electron Transfer in a Candidatus Methanoperedens spp. Enrichment Culture.</title>
        <authorList>
            <person name="Berger S."/>
            <person name="Rangel Shaw D."/>
            <person name="Berben T."/>
            <person name="In 'T Zandt M."/>
            <person name="Frank J."/>
            <person name="Reimann J."/>
            <person name="Jetten M.S.M."/>
            <person name="Welte C.U."/>
        </authorList>
    </citation>
    <scope>NUCLEOTIDE SEQUENCE [LARGE SCALE GENOMIC DNA]</scope>
    <source>
        <strain evidence="3">SB12</strain>
    </source>
</reference>
<keyword evidence="2" id="KW-0812">Transmembrane</keyword>
<dbReference type="SUPFAM" id="SSF88874">
    <property type="entry name" value="Receptor-binding domain of short tail fibre protein gp12"/>
    <property type="match status" value="1"/>
</dbReference>
<comment type="caution">
    <text evidence="3">The sequence shown here is derived from an EMBL/GenBank/DDBJ whole genome shotgun (WGS) entry which is preliminary data.</text>
</comment>
<keyword evidence="2" id="KW-0472">Membrane</keyword>
<evidence type="ECO:0000313" key="4">
    <source>
        <dbReference type="Proteomes" id="UP000460298"/>
    </source>
</evidence>
<dbReference type="AlphaFoldDB" id="A0A833H231"/>
<evidence type="ECO:0000256" key="2">
    <source>
        <dbReference type="SAM" id="Phobius"/>
    </source>
</evidence>